<dbReference type="RefSeq" id="WP_100711675.1">
    <property type="nucleotide sequence ID" value="NZ_NPDR01000012.1"/>
</dbReference>
<sequence>MARVSFKRKNPLKKRQGFTILEMTLAFALAAGWLLYVLMVVSEGIRLKKVAALQIEATHLAKIKMAQIDSATILQADTSSGEIPGYKDWKFTTIIKEENLDLLKMAGKDSGKKPEDLLGGTNSSMNQLIAKRTGNNQGSATGGLIAVFHIYVTIEYPTGGRDNQGIPVKEQYTIETYKARMN</sequence>
<keyword evidence="1" id="KW-0812">Transmembrane</keyword>
<protein>
    <submittedName>
        <fullName evidence="2">Prepilin-type cleavage/methylation domain-containing protein</fullName>
    </submittedName>
</protein>
<feature type="transmembrane region" description="Helical" evidence="1">
    <location>
        <begin position="20"/>
        <end position="41"/>
    </location>
</feature>
<evidence type="ECO:0000313" key="2">
    <source>
        <dbReference type="EMBL" id="PJZ47651.1"/>
    </source>
</evidence>
<keyword evidence="1" id="KW-1133">Transmembrane helix</keyword>
<evidence type="ECO:0000313" key="3">
    <source>
        <dbReference type="Proteomes" id="UP000231926"/>
    </source>
</evidence>
<keyword evidence="1" id="KW-0472">Membrane</keyword>
<reference evidence="2 3" key="1">
    <citation type="submission" date="2017-07" db="EMBL/GenBank/DDBJ databases">
        <title>Leptospira spp. isolated from tropical soils.</title>
        <authorList>
            <person name="Thibeaux R."/>
            <person name="Iraola G."/>
            <person name="Ferres I."/>
            <person name="Bierque E."/>
            <person name="Girault D."/>
            <person name="Soupe-Gilbert M.-E."/>
            <person name="Picardeau M."/>
            <person name="Goarant C."/>
        </authorList>
    </citation>
    <scope>NUCLEOTIDE SEQUENCE [LARGE SCALE GENOMIC DNA]</scope>
    <source>
        <strain evidence="2 3">FH4-C-A2</strain>
    </source>
</reference>
<dbReference type="OrthoDB" id="341165at2"/>
<proteinExistence type="predicted"/>
<comment type="caution">
    <text evidence="2">The sequence shown here is derived from an EMBL/GenBank/DDBJ whole genome shotgun (WGS) entry which is preliminary data.</text>
</comment>
<name>A0A2M9Y7W1_9LEPT</name>
<keyword evidence="3" id="KW-1185">Reference proteome</keyword>
<organism evidence="2 3">
    <name type="scientific">Leptospira saintgironsiae</name>
    <dbReference type="NCBI Taxonomy" id="2023183"/>
    <lineage>
        <taxon>Bacteria</taxon>
        <taxon>Pseudomonadati</taxon>
        <taxon>Spirochaetota</taxon>
        <taxon>Spirochaetia</taxon>
        <taxon>Leptospirales</taxon>
        <taxon>Leptospiraceae</taxon>
        <taxon>Leptospira</taxon>
    </lineage>
</organism>
<gene>
    <name evidence="2" type="ORF">CH362_17840</name>
</gene>
<dbReference type="EMBL" id="NPDR01000012">
    <property type="protein sequence ID" value="PJZ47651.1"/>
    <property type="molecule type" value="Genomic_DNA"/>
</dbReference>
<dbReference type="AlphaFoldDB" id="A0A2M9Y7W1"/>
<evidence type="ECO:0000256" key="1">
    <source>
        <dbReference type="SAM" id="Phobius"/>
    </source>
</evidence>
<dbReference type="Proteomes" id="UP000231926">
    <property type="component" value="Unassembled WGS sequence"/>
</dbReference>
<accession>A0A2M9Y7W1</accession>